<evidence type="ECO:0000313" key="2">
    <source>
        <dbReference type="Proteomes" id="UP001177021"/>
    </source>
</evidence>
<organism evidence="1 2">
    <name type="scientific">Trifolium pratense</name>
    <name type="common">Red clover</name>
    <dbReference type="NCBI Taxonomy" id="57577"/>
    <lineage>
        <taxon>Eukaryota</taxon>
        <taxon>Viridiplantae</taxon>
        <taxon>Streptophyta</taxon>
        <taxon>Embryophyta</taxon>
        <taxon>Tracheophyta</taxon>
        <taxon>Spermatophyta</taxon>
        <taxon>Magnoliopsida</taxon>
        <taxon>eudicotyledons</taxon>
        <taxon>Gunneridae</taxon>
        <taxon>Pentapetalae</taxon>
        <taxon>rosids</taxon>
        <taxon>fabids</taxon>
        <taxon>Fabales</taxon>
        <taxon>Fabaceae</taxon>
        <taxon>Papilionoideae</taxon>
        <taxon>50 kb inversion clade</taxon>
        <taxon>NPAAA clade</taxon>
        <taxon>Hologalegina</taxon>
        <taxon>IRL clade</taxon>
        <taxon>Trifolieae</taxon>
        <taxon>Trifolium</taxon>
    </lineage>
</organism>
<dbReference type="EMBL" id="CASHSV030000615">
    <property type="protein sequence ID" value="CAJ2671983.1"/>
    <property type="molecule type" value="Genomic_DNA"/>
</dbReference>
<sequence>MAEQSYYLQPTIPKFDGYYEHWSMLMENLLRSNDFWPLIENGVSIAPANATAEQVRLANESKLNDLKVKNYLFQSIDRTIMETILNRETAKDIWEAMKRKYQGTTKVKRAQLQAIRREFELLEMKESESVDEYFSRTLTIANRMTASGETVQQVTIVEKILRSLAPRFNYVVCSIEQSTNVAELSVEELQSSLLVQEQRMRGQQESSVEQALKISNGGRGAGNGRGRGRGRGRGGRGRQNLETIECFKCHKLGHYQNSCPDWGDNVNYTEFYDEKETLLMARTDKDHEIREEIWYLDSGCSNHMIGQKDWLYDFDSSFKDSVKLGNDTKMPVMGKGNVKLFINGKIHVITNVYYLPGLTTNLLSVGQLQEKKVTVVFKDNMCKGYHDENGLIFSTQMTANRMFLISAPVIMPMCMQFSKQERTQLWHNRYGHLSVNGLKLLTKLEMVNGLPELEDMEGRCTDCLSGKQQREAIPKQAKWRATEKLQLIHSDICGPINPSSNGGKRYFITFTDDYSRKT</sequence>
<name>A0ACB0LRM4_TRIPR</name>
<protein>
    <submittedName>
        <fullName evidence="1">Uncharacterized protein</fullName>
    </submittedName>
</protein>
<proteinExistence type="predicted"/>
<gene>
    <name evidence="1" type="ORF">MILVUS5_LOCUS35700</name>
</gene>
<dbReference type="Proteomes" id="UP001177021">
    <property type="component" value="Unassembled WGS sequence"/>
</dbReference>
<reference evidence="1" key="1">
    <citation type="submission" date="2023-10" db="EMBL/GenBank/DDBJ databases">
        <authorList>
            <person name="Rodriguez Cubillos JULIANA M."/>
            <person name="De Vega J."/>
        </authorList>
    </citation>
    <scope>NUCLEOTIDE SEQUENCE</scope>
</reference>
<comment type="caution">
    <text evidence="1">The sequence shown here is derived from an EMBL/GenBank/DDBJ whole genome shotgun (WGS) entry which is preliminary data.</text>
</comment>
<keyword evidence="2" id="KW-1185">Reference proteome</keyword>
<evidence type="ECO:0000313" key="1">
    <source>
        <dbReference type="EMBL" id="CAJ2671983.1"/>
    </source>
</evidence>
<accession>A0ACB0LRM4</accession>